<evidence type="ECO:0000313" key="9">
    <source>
        <dbReference type="Proteomes" id="UP000583929"/>
    </source>
</evidence>
<dbReference type="PANTHER" id="PTHR20855">
    <property type="entry name" value="ADIPOR/PROGESTIN RECEPTOR-RELATED"/>
    <property type="match status" value="1"/>
</dbReference>
<protein>
    <recommendedName>
        <fullName evidence="7">Exostosin GT47 domain-containing protein</fullName>
    </recommendedName>
</protein>
<keyword evidence="2 6" id="KW-0812">Transmembrane</keyword>
<evidence type="ECO:0000256" key="1">
    <source>
        <dbReference type="ARBA" id="ARBA00004141"/>
    </source>
</evidence>
<evidence type="ECO:0000256" key="2">
    <source>
        <dbReference type="ARBA" id="ARBA00022692"/>
    </source>
</evidence>
<comment type="subcellular location">
    <subcellularLocation>
        <location evidence="1">Membrane</location>
        <topology evidence="1">Multi-pass membrane protein</topology>
    </subcellularLocation>
</comment>
<dbReference type="GO" id="GO:0046872">
    <property type="term" value="F:metal ion binding"/>
    <property type="evidence" value="ECO:0007669"/>
    <property type="project" value="UniProtKB-KW"/>
</dbReference>
<keyword evidence="4 6" id="KW-0472">Membrane</keyword>
<evidence type="ECO:0000256" key="3">
    <source>
        <dbReference type="ARBA" id="ARBA00022989"/>
    </source>
</evidence>
<organism evidence="8 9">
    <name type="scientific">Cannabis sativa</name>
    <name type="common">Hemp</name>
    <name type="synonym">Marijuana</name>
    <dbReference type="NCBI Taxonomy" id="3483"/>
    <lineage>
        <taxon>Eukaryota</taxon>
        <taxon>Viridiplantae</taxon>
        <taxon>Streptophyta</taxon>
        <taxon>Embryophyta</taxon>
        <taxon>Tracheophyta</taxon>
        <taxon>Spermatophyta</taxon>
        <taxon>Magnoliopsida</taxon>
        <taxon>eudicotyledons</taxon>
        <taxon>Gunneridae</taxon>
        <taxon>Pentapetalae</taxon>
        <taxon>rosids</taxon>
        <taxon>fabids</taxon>
        <taxon>Rosales</taxon>
        <taxon>Cannabaceae</taxon>
        <taxon>Cannabis</taxon>
    </lineage>
</organism>
<sequence length="785" mass="89973">MSFTEGCNAFKRKGMKEMDQTHQKNSFIAISSVKNRKKDKDSQSLNKPKRYALMSFRDLPEYMKDNEFILNYYRADWPLKEAFFSLLRWHNETLNVWTHLLGFVLFLGLTMANFLEVPHVVDLLGFFARSLPISTEANVSNNISMGTTKLVDLKQIPSAGTEYNNSTTLFGNNYSTVEQWPFFVFLSGSMFCLLSSSICHLFSCHSHSMNIFLLRIDYVGITTMIITSFFPPIYYIFHCDSNWHLGYLGGITAMGIFTIITLLSPRLSEGKFRGFRALLFSSMGLFGIVPTIHALVVNWDNPRRNHILSYELAMAFFYLTGTGFYVSRIPERLKPGWFDLAGHSHQIFHVFVVMGALAHYGATLVILEWRSKFGCVRSIPDYPNIADFQKQKQSNLDKLEHGLVMARAAIREAIVSKTYKSEKAESFVPRGSIYKNSYAFHQSHIEMVKRFKVWSYKEGEPPIFHMAPVNNIYAIEGQFMDEIESEKSPFRATNIEEAHTFFLPLSVSNIVQFIYNPIRSKADYNRDRLFRVVNDYVEVVTNKYPYWNRSNGADHFMVSCHDWAPEISHGNPEIFNNLIRGLCNANTSEGFQPNRDVSIPELNLPPGTLGPPNLGLAPSNRSILAFFAGGEHGYVRKILFQHWKDKDNEVQVHEQVLGPQGYTVLMGQSKFCLCPSGYEVASPRLVESINVGCVPVIISSNYSLPFSDVLDWSKFSIHIPVSKIPEIKSILKGISNEEYLKMYKRISKVKRHFMVNRPAQPFDVIHMVLHSIWLRRLDFKLNLES</sequence>
<comment type="caution">
    <text evidence="8">The sequence shown here is derived from an EMBL/GenBank/DDBJ whole genome shotgun (WGS) entry which is preliminary data.</text>
</comment>
<dbReference type="Pfam" id="PF03016">
    <property type="entry name" value="Exostosin_GT47"/>
    <property type="match status" value="1"/>
</dbReference>
<evidence type="ECO:0000256" key="5">
    <source>
        <dbReference type="PIRSR" id="PIRSR604254-1"/>
    </source>
</evidence>
<name>A0A7J6G698_CANSA</name>
<keyword evidence="5" id="KW-0479">Metal-binding</keyword>
<dbReference type="Pfam" id="PF03006">
    <property type="entry name" value="HlyIII"/>
    <property type="match status" value="1"/>
</dbReference>
<keyword evidence="9" id="KW-1185">Reference proteome</keyword>
<evidence type="ECO:0000259" key="7">
    <source>
        <dbReference type="Pfam" id="PF03016"/>
    </source>
</evidence>
<keyword evidence="5" id="KW-0862">Zinc</keyword>
<feature type="domain" description="Exostosin GT47" evidence="7">
    <location>
        <begin position="449"/>
        <end position="732"/>
    </location>
</feature>
<dbReference type="GO" id="GO:0009744">
    <property type="term" value="P:response to sucrose"/>
    <property type="evidence" value="ECO:0007669"/>
    <property type="project" value="UniProtKB-ARBA"/>
</dbReference>
<dbReference type="PANTHER" id="PTHR20855:SF115">
    <property type="entry name" value="HEPTAHELICAL TRANSMEMBRANE PROTEIN 1"/>
    <property type="match status" value="1"/>
</dbReference>
<reference evidence="8 9" key="1">
    <citation type="journal article" date="2020" name="bioRxiv">
        <title>Sequence and annotation of 42 cannabis genomes reveals extensive copy number variation in cannabinoid synthesis and pathogen resistance genes.</title>
        <authorList>
            <person name="Mckernan K.J."/>
            <person name="Helbert Y."/>
            <person name="Kane L.T."/>
            <person name="Ebling H."/>
            <person name="Zhang L."/>
            <person name="Liu B."/>
            <person name="Eaton Z."/>
            <person name="Mclaughlin S."/>
            <person name="Kingan S."/>
            <person name="Baybayan P."/>
            <person name="Concepcion G."/>
            <person name="Jordan M."/>
            <person name="Riva A."/>
            <person name="Barbazuk W."/>
            <person name="Harkins T."/>
        </authorList>
    </citation>
    <scope>NUCLEOTIDE SEQUENCE [LARGE SCALE GENOMIC DNA]</scope>
    <source>
        <strain evidence="9">cv. Jamaican Lion 4</strain>
        <tissue evidence="8">Leaf</tissue>
    </source>
</reference>
<feature type="transmembrane region" description="Helical" evidence="6">
    <location>
        <begin position="216"/>
        <end position="237"/>
    </location>
</feature>
<evidence type="ECO:0000256" key="6">
    <source>
        <dbReference type="SAM" id="Phobius"/>
    </source>
</evidence>
<dbReference type="GO" id="GO:0009725">
    <property type="term" value="P:response to hormone"/>
    <property type="evidence" value="ECO:0007669"/>
    <property type="project" value="TreeGrafter"/>
</dbReference>
<keyword evidence="3 6" id="KW-1133">Transmembrane helix</keyword>
<feature type="transmembrane region" description="Helical" evidence="6">
    <location>
        <begin position="307"/>
        <end position="326"/>
    </location>
</feature>
<feature type="transmembrane region" description="Helical" evidence="6">
    <location>
        <begin position="275"/>
        <end position="295"/>
    </location>
</feature>
<proteinExistence type="predicted"/>
<accession>A0A7J6G698</accession>
<gene>
    <name evidence="8" type="ORF">G4B88_025850</name>
</gene>
<feature type="binding site" evidence="5">
    <location>
        <position position="200"/>
    </location>
    <ligand>
        <name>Zn(2+)</name>
        <dbReference type="ChEBI" id="CHEBI:29105"/>
    </ligand>
</feature>
<evidence type="ECO:0000313" key="8">
    <source>
        <dbReference type="EMBL" id="KAF4378357.1"/>
    </source>
</evidence>
<dbReference type="InterPro" id="IPR004254">
    <property type="entry name" value="AdipoR/HlyIII-related"/>
</dbReference>
<dbReference type="EMBL" id="JAATIQ010000137">
    <property type="protein sequence ID" value="KAF4378357.1"/>
    <property type="molecule type" value="Genomic_DNA"/>
</dbReference>
<dbReference type="GO" id="GO:0016020">
    <property type="term" value="C:membrane"/>
    <property type="evidence" value="ECO:0007669"/>
    <property type="project" value="UniProtKB-SubCell"/>
</dbReference>
<dbReference type="InterPro" id="IPR040911">
    <property type="entry name" value="Exostosin_GT47"/>
</dbReference>
<feature type="transmembrane region" description="Helical" evidence="6">
    <location>
        <begin position="180"/>
        <end position="204"/>
    </location>
</feature>
<dbReference type="GO" id="GO:0038023">
    <property type="term" value="F:signaling receptor activity"/>
    <property type="evidence" value="ECO:0007669"/>
    <property type="project" value="TreeGrafter"/>
</dbReference>
<feature type="binding site" evidence="5">
    <location>
        <position position="345"/>
    </location>
    <ligand>
        <name>Zn(2+)</name>
        <dbReference type="ChEBI" id="CHEBI:29105"/>
    </ligand>
</feature>
<feature type="binding site" evidence="5">
    <location>
        <position position="349"/>
    </location>
    <ligand>
        <name>Zn(2+)</name>
        <dbReference type="ChEBI" id="CHEBI:29105"/>
    </ligand>
</feature>
<evidence type="ECO:0000256" key="4">
    <source>
        <dbReference type="ARBA" id="ARBA00023136"/>
    </source>
</evidence>
<dbReference type="AlphaFoldDB" id="A0A7J6G698"/>
<dbReference type="Proteomes" id="UP000583929">
    <property type="component" value="Unassembled WGS sequence"/>
</dbReference>
<feature type="transmembrane region" description="Helical" evidence="6">
    <location>
        <begin position="347"/>
        <end position="367"/>
    </location>
</feature>
<feature type="transmembrane region" description="Helical" evidence="6">
    <location>
        <begin position="94"/>
        <end position="115"/>
    </location>
</feature>
<feature type="transmembrane region" description="Helical" evidence="6">
    <location>
        <begin position="243"/>
        <end position="263"/>
    </location>
</feature>